<dbReference type="Proteomes" id="UP000240010">
    <property type="component" value="Unassembled WGS sequence"/>
</dbReference>
<dbReference type="AlphaFoldDB" id="A0A2S6HBP3"/>
<protein>
    <submittedName>
        <fullName evidence="1">Uncharacterized protein</fullName>
    </submittedName>
</protein>
<evidence type="ECO:0000313" key="2">
    <source>
        <dbReference type="Proteomes" id="UP000240010"/>
    </source>
</evidence>
<reference evidence="1 2" key="1">
    <citation type="submission" date="2018-02" db="EMBL/GenBank/DDBJ databases">
        <title>Subsurface microbial communities from deep shales in Ohio and West Virginia, USA.</title>
        <authorList>
            <person name="Wrighton K."/>
        </authorList>
    </citation>
    <scope>NUCLEOTIDE SEQUENCE [LARGE SCALE GENOMIC DNA]</scope>
    <source>
        <strain evidence="1 2">OWC-DMM</strain>
    </source>
</reference>
<gene>
    <name evidence="1" type="ORF">B0F87_10756</name>
</gene>
<name>A0A2S6HBP3_9GAMM</name>
<organism evidence="1 2">
    <name type="scientific">Methylobacter tundripaludum</name>
    <dbReference type="NCBI Taxonomy" id="173365"/>
    <lineage>
        <taxon>Bacteria</taxon>
        <taxon>Pseudomonadati</taxon>
        <taxon>Pseudomonadota</taxon>
        <taxon>Gammaproteobacteria</taxon>
        <taxon>Methylococcales</taxon>
        <taxon>Methylococcaceae</taxon>
        <taxon>Methylobacter</taxon>
    </lineage>
</organism>
<sequence length="634" mass="70065">MTTLSFSKSIMEKILIALKFSNIRPYRLASSVYAAKWNLGCLPGLPTQPTGYFLACLLAWASISAALAENHSCEETGGTHIWISPLTPKADGQVKIISVSTDGPVSELVLIDSQGQHMPVQSRRRGGPPWSLVAALDGLSEGDYRVMASRDGELTACHPLTIGGSGTQERPKAWGLATEAFYSAWIEELFGASPDENLSFPSLEPVLRNTERNFLHNYLGLNEDKSLPLTPDCADLPYTLRAYFAWKVGLPIASRACGRGSANAPPHCGAATINTEFTHGISSQSDFKEVNRQLADAVHSGSARTGLEDESTDLYPIPLSRETLWPGTVYADPYGHVLVLVGWVPQTADRPGILLAVDAQPDNSVTRKQFWEGTFLFANVASAGPGFKAFRPLARTASGGFRALANDELVDSPSFASFSLEQDQLSPDDFYARLAKLVNPSGLDPKQAYEATLDALVEQIETRVTSVDNGEAYFRNSPDSVIPMPDGAAIFQTVGPWEDYSTPSRDMRLIIAINVLNGLPDKIVRHSELFVMNDINPEQAKAEIEQYHARRIEERSIRYTRTDGSPWELSVAEVLARKPAYEMTYNPNDCIEMRWGAKPDTEEYSTCRRHAPAEQRAKMEQYRIWFREARRPTR</sequence>
<proteinExistence type="predicted"/>
<accession>A0A2S6HBP3</accession>
<dbReference type="RefSeq" id="WP_104429353.1">
    <property type="nucleotide sequence ID" value="NZ_PTIZ01000007.1"/>
</dbReference>
<comment type="caution">
    <text evidence="1">The sequence shown here is derived from an EMBL/GenBank/DDBJ whole genome shotgun (WGS) entry which is preliminary data.</text>
</comment>
<evidence type="ECO:0000313" key="1">
    <source>
        <dbReference type="EMBL" id="PPK74813.1"/>
    </source>
</evidence>
<dbReference type="EMBL" id="PTIZ01000007">
    <property type="protein sequence ID" value="PPK74813.1"/>
    <property type="molecule type" value="Genomic_DNA"/>
</dbReference>